<name>A0A7G2CB98_9TRYP</name>
<gene>
    <name evidence="1" type="ORF">ADEAN_000418600</name>
</gene>
<keyword evidence="2" id="KW-1185">Reference proteome</keyword>
<evidence type="ECO:0008006" key="3">
    <source>
        <dbReference type="Google" id="ProtNLM"/>
    </source>
</evidence>
<evidence type="ECO:0000313" key="2">
    <source>
        <dbReference type="Proteomes" id="UP000515908"/>
    </source>
</evidence>
<protein>
    <recommendedName>
        <fullName evidence="3">EF-hand domain-containing protein</fullName>
    </recommendedName>
</protein>
<dbReference type="VEuPathDB" id="TriTrypDB:ADEAN_000418600"/>
<proteinExistence type="predicted"/>
<sequence length="210" mass="23901">MFRSLGEFQYCSRAAFMAYSTTLDNTDDRWIDKIGVKCCYYIVFGADLSDSLLRAVFYNVKALDGETDVLKWVEESTYQRFMTNCAVEEFGVIAVDSSLVTQEEDTTSTEANQRKIVMDGHLWTLFNAVSKGKGYFNVEDLLHADQNGEPLLNRLQVPTTGPGGAQKRKDLVNESESHLRRANFLRHVFSLLDRQHTGRVTFSDFQHCSL</sequence>
<accession>A0A7G2CB98</accession>
<dbReference type="AlphaFoldDB" id="A0A7G2CB98"/>
<reference evidence="1 2" key="1">
    <citation type="submission" date="2020-08" db="EMBL/GenBank/DDBJ databases">
        <authorList>
            <person name="Newling K."/>
            <person name="Davey J."/>
            <person name="Forrester S."/>
        </authorList>
    </citation>
    <scope>NUCLEOTIDE SEQUENCE [LARGE SCALE GENOMIC DNA]</scope>
    <source>
        <strain evidence="2">Crithidia deanei Carvalho (ATCC PRA-265)</strain>
    </source>
</reference>
<organism evidence="1 2">
    <name type="scientific">Angomonas deanei</name>
    <dbReference type="NCBI Taxonomy" id="59799"/>
    <lineage>
        <taxon>Eukaryota</taxon>
        <taxon>Discoba</taxon>
        <taxon>Euglenozoa</taxon>
        <taxon>Kinetoplastea</taxon>
        <taxon>Metakinetoplastina</taxon>
        <taxon>Trypanosomatida</taxon>
        <taxon>Trypanosomatidae</taxon>
        <taxon>Strigomonadinae</taxon>
        <taxon>Angomonas</taxon>
    </lineage>
</organism>
<dbReference type="Proteomes" id="UP000515908">
    <property type="component" value="Chromosome 07"/>
</dbReference>
<dbReference type="EMBL" id="LR877151">
    <property type="protein sequence ID" value="CAD2216715.1"/>
    <property type="molecule type" value="Genomic_DNA"/>
</dbReference>
<evidence type="ECO:0000313" key="1">
    <source>
        <dbReference type="EMBL" id="CAD2216715.1"/>
    </source>
</evidence>